<keyword evidence="1" id="KW-0489">Methyltransferase</keyword>
<evidence type="ECO:0000313" key="2">
    <source>
        <dbReference type="Proteomes" id="UP001163828"/>
    </source>
</evidence>
<name>A0ABQ8QL11_9AGAR</name>
<keyword evidence="1" id="KW-0808">Transferase</keyword>
<proteinExistence type="predicted"/>
<dbReference type="Proteomes" id="UP001163828">
    <property type="component" value="Unassembled WGS sequence"/>
</dbReference>
<dbReference type="Pfam" id="PF13489">
    <property type="entry name" value="Methyltransf_23"/>
    <property type="match status" value="1"/>
</dbReference>
<comment type="caution">
    <text evidence="1">The sequence shown here is derived from an EMBL/GenBank/DDBJ whole genome shotgun (WGS) entry which is preliminary data.</text>
</comment>
<organism evidence="1 2">
    <name type="scientific">Lentinula boryana</name>
    <dbReference type="NCBI Taxonomy" id="40481"/>
    <lineage>
        <taxon>Eukaryota</taxon>
        <taxon>Fungi</taxon>
        <taxon>Dikarya</taxon>
        <taxon>Basidiomycota</taxon>
        <taxon>Agaricomycotina</taxon>
        <taxon>Agaricomycetes</taxon>
        <taxon>Agaricomycetidae</taxon>
        <taxon>Agaricales</taxon>
        <taxon>Marasmiineae</taxon>
        <taxon>Omphalotaceae</taxon>
        <taxon>Lentinula</taxon>
    </lineage>
</organism>
<dbReference type="SUPFAM" id="SSF53335">
    <property type="entry name" value="S-adenosyl-L-methionine-dependent methyltransferases"/>
    <property type="match status" value="1"/>
</dbReference>
<keyword evidence="2" id="KW-1185">Reference proteome</keyword>
<dbReference type="CDD" id="cd02440">
    <property type="entry name" value="AdoMet_MTases"/>
    <property type="match status" value="1"/>
</dbReference>
<dbReference type="PANTHER" id="PTHR43591">
    <property type="entry name" value="METHYLTRANSFERASE"/>
    <property type="match status" value="1"/>
</dbReference>
<dbReference type="Gene3D" id="3.40.50.150">
    <property type="entry name" value="Vaccinia Virus protein VP39"/>
    <property type="match status" value="1"/>
</dbReference>
<accession>A0ABQ8QL11</accession>
<gene>
    <name evidence="1" type="ORF">F5050DRAFT_1565669</name>
</gene>
<dbReference type="EMBL" id="MU790544">
    <property type="protein sequence ID" value="KAJ3999143.1"/>
    <property type="molecule type" value="Genomic_DNA"/>
</dbReference>
<protein>
    <submittedName>
        <fullName evidence="1">S-adenosyl-L-methionine-dependent methyltransferase</fullName>
    </submittedName>
</protein>
<evidence type="ECO:0000313" key="1">
    <source>
        <dbReference type="EMBL" id="KAJ3999143.1"/>
    </source>
</evidence>
<reference evidence="1" key="1">
    <citation type="submission" date="2022-08" db="EMBL/GenBank/DDBJ databases">
        <authorList>
            <consortium name="DOE Joint Genome Institute"/>
            <person name="Min B."/>
            <person name="Riley R."/>
            <person name="Sierra-Patev S."/>
            <person name="Naranjo-Ortiz M."/>
            <person name="Looney B."/>
            <person name="Konkel Z."/>
            <person name="Slot J.C."/>
            <person name="Sakamoto Y."/>
            <person name="Steenwyk J.L."/>
            <person name="Rokas A."/>
            <person name="Carro J."/>
            <person name="Camarero S."/>
            <person name="Ferreira P."/>
            <person name="Molpeceres G."/>
            <person name="Ruiz-Duenas F.J."/>
            <person name="Serrano A."/>
            <person name="Henrissat B."/>
            <person name="Drula E."/>
            <person name="Hughes K.W."/>
            <person name="Mata J.L."/>
            <person name="Ishikawa N.K."/>
            <person name="Vargas-Isla R."/>
            <person name="Ushijima S."/>
            <person name="Smith C.A."/>
            <person name="Ahrendt S."/>
            <person name="Andreopoulos W."/>
            <person name="He G."/>
            <person name="Labutti K."/>
            <person name="Lipzen A."/>
            <person name="Ng V."/>
            <person name="Sandor L."/>
            <person name="Barry K."/>
            <person name="Martinez A.T."/>
            <person name="Xiao Y."/>
            <person name="Gibbons J.G."/>
            <person name="Terashima K."/>
            <person name="Hibbett D.S."/>
            <person name="Grigoriev I.V."/>
        </authorList>
    </citation>
    <scope>NUCLEOTIDE SEQUENCE</scope>
    <source>
        <strain evidence="1">TFB10827</strain>
    </source>
</reference>
<dbReference type="InterPro" id="IPR029063">
    <property type="entry name" value="SAM-dependent_MTases_sf"/>
</dbReference>
<sequence>MSQFAEVSFIGDDDSEYFRRLFDRTFNNLNTRYLLPADEDEVKRSELHHRMMQFVFQGNNYVGPVKEALQFGQHRRVLDLGTGSGTWAINMADEFPRAEVIGIDLAPLQPRSVPPNCTFELCDIEGGIPYPDGYFDFIHARSIHTGIRDYPQFLREITRLLRPGGLVLLIEPDLIPIVNGKPVALAPAGLGGGDWSTFWETYRNCLRRQDIDTTVPQRLTDMLTTTGAFENIVKRDGNIPVGFWPKDPLSLSVGQLQWLDYDLFLPALRPMFLFHGLTENQVRSLITGAQRDLYHPVAELSTHVNIVHASKLL</sequence>
<dbReference type="GO" id="GO:0032259">
    <property type="term" value="P:methylation"/>
    <property type="evidence" value="ECO:0007669"/>
    <property type="project" value="UniProtKB-KW"/>
</dbReference>
<dbReference type="GO" id="GO:0008168">
    <property type="term" value="F:methyltransferase activity"/>
    <property type="evidence" value="ECO:0007669"/>
    <property type="project" value="UniProtKB-KW"/>
</dbReference>
<dbReference type="PANTHER" id="PTHR43591:SF24">
    <property type="entry name" value="2-METHOXY-6-POLYPRENYL-1,4-BENZOQUINOL METHYLASE, MITOCHONDRIAL"/>
    <property type="match status" value="1"/>
</dbReference>